<reference evidence="1" key="2">
    <citation type="submission" date="2020-09" db="EMBL/GenBank/DDBJ databases">
        <authorList>
            <person name="Sun Q."/>
            <person name="Sedlacek I."/>
        </authorList>
    </citation>
    <scope>NUCLEOTIDE SEQUENCE</scope>
    <source>
        <strain evidence="1">CCM 7897</strain>
    </source>
</reference>
<comment type="caution">
    <text evidence="1">The sequence shown here is derived from an EMBL/GenBank/DDBJ whole genome shotgun (WGS) entry which is preliminary data.</text>
</comment>
<organism evidence="1 2">
    <name type="scientific">Azorhizobium oxalatiphilum</name>
    <dbReference type="NCBI Taxonomy" id="980631"/>
    <lineage>
        <taxon>Bacteria</taxon>
        <taxon>Pseudomonadati</taxon>
        <taxon>Pseudomonadota</taxon>
        <taxon>Alphaproteobacteria</taxon>
        <taxon>Hyphomicrobiales</taxon>
        <taxon>Xanthobacteraceae</taxon>
        <taxon>Azorhizobium</taxon>
    </lineage>
</organism>
<keyword evidence="2" id="KW-1185">Reference proteome</keyword>
<dbReference type="RefSeq" id="WP_188579249.1">
    <property type="nucleotide sequence ID" value="NZ_BMCT01000003.1"/>
</dbReference>
<proteinExistence type="predicted"/>
<protein>
    <submittedName>
        <fullName evidence="1">Uncharacterized protein</fullName>
    </submittedName>
</protein>
<evidence type="ECO:0000313" key="2">
    <source>
        <dbReference type="Proteomes" id="UP000606044"/>
    </source>
</evidence>
<dbReference type="Proteomes" id="UP000606044">
    <property type="component" value="Unassembled WGS sequence"/>
</dbReference>
<sequence>MTTATATTLSRLLDTLGAVLRVSVPAATPAFAGAPAVALTETRAQTKFGGDKPAEEYEPAWASFPRAL</sequence>
<evidence type="ECO:0000313" key="1">
    <source>
        <dbReference type="EMBL" id="GGF65481.1"/>
    </source>
</evidence>
<name>A0A917FDP7_9HYPH</name>
<dbReference type="EMBL" id="BMCT01000003">
    <property type="protein sequence ID" value="GGF65481.1"/>
    <property type="molecule type" value="Genomic_DNA"/>
</dbReference>
<reference evidence="1" key="1">
    <citation type="journal article" date="2014" name="Int. J. Syst. Evol. Microbiol.">
        <title>Complete genome sequence of Corynebacterium casei LMG S-19264T (=DSM 44701T), isolated from a smear-ripened cheese.</title>
        <authorList>
            <consortium name="US DOE Joint Genome Institute (JGI-PGF)"/>
            <person name="Walter F."/>
            <person name="Albersmeier A."/>
            <person name="Kalinowski J."/>
            <person name="Ruckert C."/>
        </authorList>
    </citation>
    <scope>NUCLEOTIDE SEQUENCE</scope>
    <source>
        <strain evidence="1">CCM 7897</strain>
    </source>
</reference>
<accession>A0A917FDP7</accession>
<gene>
    <name evidence="1" type="ORF">GCM10007301_26550</name>
</gene>
<dbReference type="AlphaFoldDB" id="A0A917FDP7"/>